<reference evidence="2" key="1">
    <citation type="submission" date="2020-05" db="EMBL/GenBank/DDBJ databases">
        <title>Phylogenomic resolution of chytrid fungi.</title>
        <authorList>
            <person name="Stajich J.E."/>
            <person name="Amses K."/>
            <person name="Simmons R."/>
            <person name="Seto K."/>
            <person name="Myers J."/>
            <person name="Bonds A."/>
            <person name="Quandt C.A."/>
            <person name="Barry K."/>
            <person name="Liu P."/>
            <person name="Grigoriev I."/>
            <person name="Longcore J.E."/>
            <person name="James T.Y."/>
        </authorList>
    </citation>
    <scope>NUCLEOTIDE SEQUENCE</scope>
    <source>
        <strain evidence="2">JEL0318</strain>
    </source>
</reference>
<feature type="compositionally biased region" description="Basic and acidic residues" evidence="1">
    <location>
        <begin position="80"/>
        <end position="108"/>
    </location>
</feature>
<name>A0AAD5S7J8_9FUNG</name>
<organism evidence="2 3">
    <name type="scientific">Rhizophlyctis rosea</name>
    <dbReference type="NCBI Taxonomy" id="64517"/>
    <lineage>
        <taxon>Eukaryota</taxon>
        <taxon>Fungi</taxon>
        <taxon>Fungi incertae sedis</taxon>
        <taxon>Chytridiomycota</taxon>
        <taxon>Chytridiomycota incertae sedis</taxon>
        <taxon>Chytridiomycetes</taxon>
        <taxon>Rhizophlyctidales</taxon>
        <taxon>Rhizophlyctidaceae</taxon>
        <taxon>Rhizophlyctis</taxon>
    </lineage>
</organism>
<dbReference type="AlphaFoldDB" id="A0AAD5S7J8"/>
<feature type="region of interest" description="Disordered" evidence="1">
    <location>
        <begin position="1"/>
        <end position="32"/>
    </location>
</feature>
<keyword evidence="3" id="KW-1185">Reference proteome</keyword>
<sequence length="116" mass="12589">MSKISPQSPAGALLTSDGITSSDAPLGGNNLTLPTDFYPSELPTLATGPLNSTGFFQTYDGSQGTLPAVGMSEAAPVTSLRERDAQTEEERRHEREERLKRLKAEEATKKKKRKII</sequence>
<proteinExistence type="predicted"/>
<feature type="compositionally biased region" description="Polar residues" evidence="1">
    <location>
        <begin position="17"/>
        <end position="32"/>
    </location>
</feature>
<gene>
    <name evidence="2" type="ORF">HK097_010451</name>
</gene>
<dbReference type="EMBL" id="JADGJD010000776">
    <property type="protein sequence ID" value="KAJ3048535.1"/>
    <property type="molecule type" value="Genomic_DNA"/>
</dbReference>
<dbReference type="Proteomes" id="UP001212841">
    <property type="component" value="Unassembled WGS sequence"/>
</dbReference>
<evidence type="ECO:0000256" key="1">
    <source>
        <dbReference type="SAM" id="MobiDB-lite"/>
    </source>
</evidence>
<accession>A0AAD5S7J8</accession>
<feature type="region of interest" description="Disordered" evidence="1">
    <location>
        <begin position="60"/>
        <end position="116"/>
    </location>
</feature>
<evidence type="ECO:0000313" key="3">
    <source>
        <dbReference type="Proteomes" id="UP001212841"/>
    </source>
</evidence>
<evidence type="ECO:0000313" key="2">
    <source>
        <dbReference type="EMBL" id="KAJ3048535.1"/>
    </source>
</evidence>
<comment type="caution">
    <text evidence="2">The sequence shown here is derived from an EMBL/GenBank/DDBJ whole genome shotgun (WGS) entry which is preliminary data.</text>
</comment>
<protein>
    <submittedName>
        <fullName evidence="2">Uncharacterized protein</fullName>
    </submittedName>
</protein>